<keyword evidence="1" id="KW-0732">Signal</keyword>
<evidence type="ECO:0000313" key="2">
    <source>
        <dbReference type="EMBL" id="PIZ38586.1"/>
    </source>
</evidence>
<name>A0A2M7T7S3_9ACTN</name>
<organism evidence="2 3">
    <name type="scientific">Candidatus Aquicultor secundus</name>
    <dbReference type="NCBI Taxonomy" id="1973895"/>
    <lineage>
        <taxon>Bacteria</taxon>
        <taxon>Bacillati</taxon>
        <taxon>Actinomycetota</taxon>
        <taxon>Candidatus Aquicultoria</taxon>
        <taxon>Candidatus Aquicultorales</taxon>
        <taxon>Candidatus Aquicultoraceae</taxon>
        <taxon>Candidatus Aquicultor</taxon>
    </lineage>
</organism>
<dbReference type="RefSeq" id="WP_286678737.1">
    <property type="nucleotide sequence ID" value="NZ_MNXI01000101.1"/>
</dbReference>
<proteinExistence type="predicted"/>
<dbReference type="EMBL" id="PFNG01000144">
    <property type="protein sequence ID" value="PIZ38586.1"/>
    <property type="molecule type" value="Genomic_DNA"/>
</dbReference>
<reference evidence="3" key="1">
    <citation type="submission" date="2017-09" db="EMBL/GenBank/DDBJ databases">
        <title>Depth-based differentiation of microbial function through sediment-hosted aquifers and enrichment of novel symbionts in the deep terrestrial subsurface.</title>
        <authorList>
            <person name="Probst A.J."/>
            <person name="Ladd B."/>
            <person name="Jarett J.K."/>
            <person name="Geller-Mcgrath D.E."/>
            <person name="Sieber C.M.K."/>
            <person name="Emerson J.B."/>
            <person name="Anantharaman K."/>
            <person name="Thomas B.C."/>
            <person name="Malmstrom R."/>
            <person name="Stieglmeier M."/>
            <person name="Klingl A."/>
            <person name="Woyke T."/>
            <person name="Ryan C.M."/>
            <person name="Banfield J.F."/>
        </authorList>
    </citation>
    <scope>NUCLEOTIDE SEQUENCE [LARGE SCALE GENOMIC DNA]</scope>
</reference>
<accession>A0A2M7T7S3</accession>
<feature type="chain" id="PRO_5014805446" evidence="1">
    <location>
        <begin position="30"/>
        <end position="102"/>
    </location>
</feature>
<dbReference type="AlphaFoldDB" id="A0A2M7T7S3"/>
<sequence length="102" mass="11034">MGKRTIITLRAIVIILTCWLALGTQTARSDTVLNDINTKNYPNVKLLLSGTAFDEEEKAGSGYQAVKVSENEQAVKGLRVSPLMIKPKPIAVVLLIVTLAVV</sequence>
<evidence type="ECO:0000313" key="3">
    <source>
        <dbReference type="Proteomes" id="UP000230956"/>
    </source>
</evidence>
<feature type="signal peptide" evidence="1">
    <location>
        <begin position="1"/>
        <end position="29"/>
    </location>
</feature>
<protein>
    <submittedName>
        <fullName evidence="2">Uncharacterized protein</fullName>
    </submittedName>
</protein>
<comment type="caution">
    <text evidence="2">The sequence shown here is derived from an EMBL/GenBank/DDBJ whole genome shotgun (WGS) entry which is preliminary data.</text>
</comment>
<gene>
    <name evidence="2" type="ORF">COY37_05990</name>
</gene>
<dbReference type="Proteomes" id="UP000230956">
    <property type="component" value="Unassembled WGS sequence"/>
</dbReference>
<evidence type="ECO:0000256" key="1">
    <source>
        <dbReference type="SAM" id="SignalP"/>
    </source>
</evidence>